<sequence>MVVRRKYSLPGCTLIVEGLDDPNGSSGSNGSARSPLSVLVSAECHVVGKPDALSGGQEFLDELTAAISDYTQSFLGMGKVAVESPKSWVTLTPLEGGLHRLNLRSPESGTDPLQLDLTTLQLFDVVDVVDQLLSDRQTLPDRHLKLLPRNRRQAKNEEPVAQRAAPLALGLSSLVVAALALSPLPVPEVDPPRDGVVESEEVSDNGPNATGVPPGGNDGEGNLDGAELATVPTIDDPNLLGALRYKLFYDIDQAWTTSPTFENDLVYRVSVGEDGAIVGYRPEGDRAGDFQEEIPLSDLLYLPVAGGTAEVESLAEFRVVFRPNGVLQVSPWDGYPSPPGAIPRITDVATIDRLIFDVRDALYDQWEEIPVFDRNLDYRLAVTEDGTITQYEPLSAAASSYFAELPIGPLYDPAAGVEIQEDRVTLVPVAEFRVVFTPGGTIQIGPWDGRR</sequence>
<keyword evidence="3" id="KW-1185">Reference proteome</keyword>
<dbReference type="EMBL" id="CP098611">
    <property type="protein sequence ID" value="USR92341.1"/>
    <property type="molecule type" value="Genomic_DNA"/>
</dbReference>
<feature type="region of interest" description="Disordered" evidence="1">
    <location>
        <begin position="187"/>
        <end position="224"/>
    </location>
</feature>
<dbReference type="InterPro" id="IPR025569">
    <property type="entry name" value="DUF4335"/>
</dbReference>
<proteinExistence type="predicted"/>
<name>A0ABY5ATW3_9CYAN</name>
<dbReference type="Pfam" id="PF14233">
    <property type="entry name" value="DUF4335"/>
    <property type="match status" value="1"/>
</dbReference>
<dbReference type="Proteomes" id="UP001056708">
    <property type="component" value="Chromosome"/>
</dbReference>
<dbReference type="RefSeq" id="WP_252664482.1">
    <property type="nucleotide sequence ID" value="NZ_CP098611.1"/>
</dbReference>
<reference evidence="2" key="1">
    <citation type="submission" date="2022-06" db="EMBL/GenBank/DDBJ databases">
        <title>Genome sequence of Phormidium yuhuli AB48 isolated from an industrial photobioreactor environment.</title>
        <authorList>
            <person name="Qiu Y."/>
            <person name="Noonan A.J.C."/>
            <person name="Dofher K."/>
            <person name="Koch M."/>
            <person name="Kieft B."/>
            <person name="Lin X."/>
            <person name="Ziels R.M."/>
            <person name="Hallam S.J."/>
        </authorList>
    </citation>
    <scope>NUCLEOTIDE SEQUENCE</scope>
    <source>
        <strain evidence="2">AB48</strain>
    </source>
</reference>
<accession>A0ABY5ATW3</accession>
<evidence type="ECO:0000313" key="2">
    <source>
        <dbReference type="EMBL" id="USR92341.1"/>
    </source>
</evidence>
<organism evidence="2 3">
    <name type="scientific">Phormidium yuhuli AB48</name>
    <dbReference type="NCBI Taxonomy" id="2940671"/>
    <lineage>
        <taxon>Bacteria</taxon>
        <taxon>Bacillati</taxon>
        <taxon>Cyanobacteriota</taxon>
        <taxon>Cyanophyceae</taxon>
        <taxon>Oscillatoriophycideae</taxon>
        <taxon>Oscillatoriales</taxon>
        <taxon>Oscillatoriaceae</taxon>
        <taxon>Phormidium</taxon>
        <taxon>Phormidium yuhuli</taxon>
    </lineage>
</organism>
<protein>
    <submittedName>
        <fullName evidence="2">DUF4335 domain-containing protein</fullName>
    </submittedName>
</protein>
<evidence type="ECO:0000313" key="3">
    <source>
        <dbReference type="Proteomes" id="UP001056708"/>
    </source>
</evidence>
<evidence type="ECO:0000256" key="1">
    <source>
        <dbReference type="SAM" id="MobiDB-lite"/>
    </source>
</evidence>
<gene>
    <name evidence="2" type="ORF">NEA10_06360</name>
</gene>